<gene>
    <name evidence="1" type="ORF">OSB1V03_LOCUS16454</name>
</gene>
<proteinExistence type="predicted"/>
<organism evidence="1">
    <name type="scientific">Medioppia subpectinata</name>
    <dbReference type="NCBI Taxonomy" id="1979941"/>
    <lineage>
        <taxon>Eukaryota</taxon>
        <taxon>Metazoa</taxon>
        <taxon>Ecdysozoa</taxon>
        <taxon>Arthropoda</taxon>
        <taxon>Chelicerata</taxon>
        <taxon>Arachnida</taxon>
        <taxon>Acari</taxon>
        <taxon>Acariformes</taxon>
        <taxon>Sarcoptiformes</taxon>
        <taxon>Oribatida</taxon>
        <taxon>Brachypylina</taxon>
        <taxon>Oppioidea</taxon>
        <taxon>Oppiidae</taxon>
        <taxon>Medioppia</taxon>
    </lineage>
</organism>
<dbReference type="OrthoDB" id="5835829at2759"/>
<dbReference type="AlphaFoldDB" id="A0A7R9L8S2"/>
<keyword evidence="2" id="KW-1185">Reference proteome</keyword>
<evidence type="ECO:0000313" key="1">
    <source>
        <dbReference type="EMBL" id="CAD7636065.1"/>
    </source>
</evidence>
<reference evidence="1" key="1">
    <citation type="submission" date="2020-11" db="EMBL/GenBank/DDBJ databases">
        <authorList>
            <person name="Tran Van P."/>
        </authorList>
    </citation>
    <scope>NUCLEOTIDE SEQUENCE</scope>
</reference>
<protein>
    <submittedName>
        <fullName evidence="1">Uncharacterized protein</fullName>
    </submittedName>
</protein>
<dbReference type="Gene3D" id="3.40.50.2000">
    <property type="entry name" value="Glycogen Phosphorylase B"/>
    <property type="match status" value="1"/>
</dbReference>
<dbReference type="EMBL" id="OC872919">
    <property type="protein sequence ID" value="CAD7636065.1"/>
    <property type="molecule type" value="Genomic_DNA"/>
</dbReference>
<accession>A0A7R9L8S2</accession>
<dbReference type="Proteomes" id="UP000759131">
    <property type="component" value="Unassembled WGS sequence"/>
</dbReference>
<dbReference type="EMBL" id="CAJPIZ010018344">
    <property type="protein sequence ID" value="CAG2116495.1"/>
    <property type="molecule type" value="Genomic_DNA"/>
</dbReference>
<evidence type="ECO:0000313" key="2">
    <source>
        <dbReference type="Proteomes" id="UP000759131"/>
    </source>
</evidence>
<sequence>MAKKLKILFVPIGGVGHVNACIGIAQVLLSAGHRTIFLVNGHWNGKEGSYLGKYGIEEYVIESDKNGDNSAQKSVKELAKRMIKAGNISGLSPLEKAAKRKDVVAKWMENAVKLDQLLITLLGEISPDLIVVDQFLSIPAIELSGIPYVWSWSTNPLKIDDDCLPPLGSDIRPLPKNVIRFDNLKRDNEKTTFAIPDQLRDKPGKLDPFMTSTHWLIICGARGLSLRSKSYR</sequence>
<dbReference type="SUPFAM" id="SSF53756">
    <property type="entry name" value="UDP-Glycosyltransferase/glycogen phosphorylase"/>
    <property type="match status" value="1"/>
</dbReference>
<name>A0A7R9L8S2_9ACAR</name>